<organism evidence="2 3">
    <name type="scientific">Goodfellowiella coeruleoviolacea</name>
    <dbReference type="NCBI Taxonomy" id="334858"/>
    <lineage>
        <taxon>Bacteria</taxon>
        <taxon>Bacillati</taxon>
        <taxon>Actinomycetota</taxon>
        <taxon>Actinomycetes</taxon>
        <taxon>Pseudonocardiales</taxon>
        <taxon>Pseudonocardiaceae</taxon>
        <taxon>Goodfellowiella</taxon>
    </lineage>
</organism>
<dbReference type="Proteomes" id="UP001206128">
    <property type="component" value="Unassembled WGS sequence"/>
</dbReference>
<dbReference type="AlphaFoldDB" id="A0AAE3GFE3"/>
<dbReference type="PANTHER" id="PTHR28008">
    <property type="entry name" value="DOMAIN PROTEIN, PUTATIVE (AFU_ORTHOLOGUE AFUA_3G10980)-RELATED"/>
    <property type="match status" value="1"/>
</dbReference>
<keyword evidence="3" id="KW-1185">Reference proteome</keyword>
<name>A0AAE3GFE3_9PSEU</name>
<evidence type="ECO:0000313" key="3">
    <source>
        <dbReference type="Proteomes" id="UP001206128"/>
    </source>
</evidence>
<protein>
    <submittedName>
        <fullName evidence="2">VanZ like family protein</fullName>
    </submittedName>
</protein>
<evidence type="ECO:0000256" key="1">
    <source>
        <dbReference type="SAM" id="Phobius"/>
    </source>
</evidence>
<dbReference type="PANTHER" id="PTHR28008:SF1">
    <property type="entry name" value="DOMAIN PROTEIN, PUTATIVE (AFU_ORTHOLOGUE AFUA_3G10980)-RELATED"/>
    <property type="match status" value="1"/>
</dbReference>
<comment type="caution">
    <text evidence="2">The sequence shown here is derived from an EMBL/GenBank/DDBJ whole genome shotgun (WGS) entry which is preliminary data.</text>
</comment>
<feature type="transmembrane region" description="Helical" evidence="1">
    <location>
        <begin position="60"/>
        <end position="81"/>
    </location>
</feature>
<keyword evidence="1" id="KW-1133">Transmembrane helix</keyword>
<keyword evidence="1" id="KW-0812">Transmembrane</keyword>
<evidence type="ECO:0000313" key="2">
    <source>
        <dbReference type="EMBL" id="MCP2166359.1"/>
    </source>
</evidence>
<accession>A0AAE3GFE3</accession>
<dbReference type="EMBL" id="JAMTCK010000007">
    <property type="protein sequence ID" value="MCP2166359.1"/>
    <property type="molecule type" value="Genomic_DNA"/>
</dbReference>
<dbReference type="NCBIfam" id="NF037970">
    <property type="entry name" value="vanZ_1"/>
    <property type="match status" value="1"/>
</dbReference>
<feature type="transmembrane region" description="Helical" evidence="1">
    <location>
        <begin position="93"/>
        <end position="110"/>
    </location>
</feature>
<reference evidence="2" key="1">
    <citation type="submission" date="2022-06" db="EMBL/GenBank/DDBJ databases">
        <title>Genomic Encyclopedia of Archaeal and Bacterial Type Strains, Phase II (KMG-II): from individual species to whole genera.</title>
        <authorList>
            <person name="Goeker M."/>
        </authorList>
    </citation>
    <scope>NUCLEOTIDE SEQUENCE</scope>
    <source>
        <strain evidence="2">DSM 43935</strain>
    </source>
</reference>
<keyword evidence="1" id="KW-0472">Membrane</keyword>
<sequence>MPPRIIPFVAAVLLSVVVLFTPESGVPSAPPGTDKLVHAGLFALLAITGYAAGIVRTWQLAVLLLGYAAGSEVLQSLLPIGRDGDVLDALTDVVGAAVGLAGCLVGAVVARGNPVTRDARSAPRGQRTTR</sequence>
<proteinExistence type="predicted"/>
<gene>
    <name evidence="2" type="ORF">LX83_003227</name>
</gene>
<feature type="transmembrane region" description="Helical" evidence="1">
    <location>
        <begin position="35"/>
        <end position="53"/>
    </location>
</feature>